<name>A0A2M7M4J6_9BACT</name>
<sequence length="90" mass="10084">MLSKIIPAIPLIIPKIPFILNLSLKMKAAKRLTVARFPPMAIGKTIGPAILFKAESKNREPKKLLIPAPAPIRTPFLTGIILFFKQRRKE</sequence>
<reference evidence="3" key="1">
    <citation type="submission" date="2017-09" db="EMBL/GenBank/DDBJ databases">
        <title>Depth-based differentiation of microbial function through sediment-hosted aquifers and enrichment of novel symbionts in the deep terrestrial subsurface.</title>
        <authorList>
            <person name="Probst A.J."/>
            <person name="Ladd B."/>
            <person name="Jarett J.K."/>
            <person name="Geller-Mcgrath D.E."/>
            <person name="Sieber C.M.K."/>
            <person name="Emerson J.B."/>
            <person name="Anantharaman K."/>
            <person name="Thomas B.C."/>
            <person name="Malmstrom R."/>
            <person name="Stieglmeier M."/>
            <person name="Klingl A."/>
            <person name="Woyke T."/>
            <person name="Ryan C.M."/>
            <person name="Banfield J.F."/>
        </authorList>
    </citation>
    <scope>NUCLEOTIDE SEQUENCE [LARGE SCALE GENOMIC DNA]</scope>
</reference>
<evidence type="ECO:0000256" key="1">
    <source>
        <dbReference type="SAM" id="Phobius"/>
    </source>
</evidence>
<keyword evidence="1" id="KW-0812">Transmembrane</keyword>
<evidence type="ECO:0000313" key="3">
    <source>
        <dbReference type="Proteomes" id="UP000229703"/>
    </source>
</evidence>
<keyword evidence="1" id="KW-1133">Transmembrane helix</keyword>
<feature type="transmembrane region" description="Helical" evidence="1">
    <location>
        <begin position="6"/>
        <end position="22"/>
    </location>
</feature>
<gene>
    <name evidence="2" type="ORF">COZ37_01755</name>
</gene>
<evidence type="ECO:0000313" key="2">
    <source>
        <dbReference type="EMBL" id="PIX77614.1"/>
    </source>
</evidence>
<dbReference type="EMBL" id="PFJK01000075">
    <property type="protein sequence ID" value="PIX77614.1"/>
    <property type="molecule type" value="Genomic_DNA"/>
</dbReference>
<dbReference type="AlphaFoldDB" id="A0A2M7M4J6"/>
<comment type="caution">
    <text evidence="2">The sequence shown here is derived from an EMBL/GenBank/DDBJ whole genome shotgun (WGS) entry which is preliminary data.</text>
</comment>
<keyword evidence="1" id="KW-0472">Membrane</keyword>
<accession>A0A2M7M4J6</accession>
<protein>
    <submittedName>
        <fullName evidence="2">Uncharacterized protein</fullName>
    </submittedName>
</protein>
<proteinExistence type="predicted"/>
<organism evidence="2 3">
    <name type="scientific">bacterium (Candidatus Ratteibacteria) CG_4_10_14_3_um_filter_41_18</name>
    <dbReference type="NCBI Taxonomy" id="2014287"/>
    <lineage>
        <taxon>Bacteria</taxon>
        <taxon>Candidatus Ratteibacteria</taxon>
    </lineage>
</organism>
<dbReference type="Proteomes" id="UP000229703">
    <property type="component" value="Unassembled WGS sequence"/>
</dbReference>